<evidence type="ECO:0000313" key="1">
    <source>
        <dbReference type="EMBL" id="AYV76745.1"/>
    </source>
</evidence>
<accession>A0A3G4ZPE2</accession>
<organism evidence="1">
    <name type="scientific">Terrestrivirus sp</name>
    <dbReference type="NCBI Taxonomy" id="2487775"/>
    <lineage>
        <taxon>Viruses</taxon>
        <taxon>Varidnaviria</taxon>
        <taxon>Bamfordvirae</taxon>
        <taxon>Nucleocytoviricota</taxon>
        <taxon>Megaviricetes</taxon>
        <taxon>Imitervirales</taxon>
        <taxon>Mimiviridae</taxon>
        <taxon>Klosneuvirinae</taxon>
    </lineage>
</organism>
<name>A0A3G4ZPE2_9VIRU</name>
<reference evidence="1" key="1">
    <citation type="submission" date="2018-10" db="EMBL/GenBank/DDBJ databases">
        <title>Hidden diversity of soil giant viruses.</title>
        <authorList>
            <person name="Schulz F."/>
            <person name="Alteio L."/>
            <person name="Goudeau D."/>
            <person name="Ryan E.M."/>
            <person name="Malmstrom R.R."/>
            <person name="Blanchard J."/>
            <person name="Woyke T."/>
        </authorList>
    </citation>
    <scope>NUCLEOTIDE SEQUENCE</scope>
    <source>
        <strain evidence="1">TEV1</strain>
    </source>
</reference>
<proteinExistence type="predicted"/>
<gene>
    <name evidence="1" type="ORF">Terrestrivirus13_11</name>
</gene>
<sequence length="282" mass="32497">MSFDKIDESLPKNIGTFNMLVKCKLVYVPDNFTDMIYYILITNKNCDQLHNIEIGEYIKEDQILLKVFVSGLQVNITLIKNGLVNICAKNMTCIIQSIEILYTMFKNYNMATYSSYFNPLDIKNIGAIDIKHIGGVYKLFDDDGNYLIDLYDLHRMLVENKRQCMSMVSVGINTELTCLHIKHSYDNEKDNMGENNKQFSIYIFSRGTVIAIDMQNYKQLVDCYNFVVQITKDYIFSSNNLHNDLVDIKNIKITVPDAMDCTNMDCDNDINNIISSMNTVCL</sequence>
<dbReference type="EMBL" id="MK071991">
    <property type="protein sequence ID" value="AYV76745.1"/>
    <property type="molecule type" value="Genomic_DNA"/>
</dbReference>
<protein>
    <submittedName>
        <fullName evidence="1">Uncharacterized protein</fullName>
    </submittedName>
</protein>